<dbReference type="PANTHER" id="PTHR30203">
    <property type="entry name" value="OUTER MEMBRANE CATION EFFLUX PROTEIN"/>
    <property type="match status" value="1"/>
</dbReference>
<dbReference type="Pfam" id="PF02321">
    <property type="entry name" value="OEP"/>
    <property type="match status" value="2"/>
</dbReference>
<reference evidence="9" key="1">
    <citation type="journal article" date="1999" name="Gene">
        <title>Identification of a gene cluster, czr, involved in cadmium and zinc resistance in Pseudomonas aeruginosa.</title>
        <authorList>
            <person name="Hassan M.T."/>
            <person name="van der Lelie D."/>
            <person name="Springael D."/>
            <person name="Romling U."/>
            <person name="Ahmed N."/>
            <person name="Mergeay M."/>
        </authorList>
    </citation>
    <scope>NUCLEOTIDE SEQUENCE</scope>
    <source>
        <strain evidence="9">CMG103</strain>
    </source>
</reference>
<evidence type="ECO:0000256" key="7">
    <source>
        <dbReference type="ARBA" id="ARBA00023237"/>
    </source>
</evidence>
<keyword evidence="4" id="KW-0812">Transmembrane</keyword>
<accession>Q9RLJ0</accession>
<evidence type="ECO:0000256" key="4">
    <source>
        <dbReference type="ARBA" id="ARBA00022692"/>
    </source>
</evidence>
<dbReference type="TCDB" id="2.A.6.1.13">
    <property type="family name" value="the resistance-nodulation-cell division (rnd) superfamily"/>
</dbReference>
<keyword evidence="7" id="KW-0998">Cell outer membrane</keyword>
<evidence type="ECO:0000256" key="5">
    <source>
        <dbReference type="ARBA" id="ARBA00023136"/>
    </source>
</evidence>
<dbReference type="GO" id="GO:0016020">
    <property type="term" value="C:membrane"/>
    <property type="evidence" value="ECO:0007669"/>
    <property type="project" value="UniProtKB-SubCell"/>
</dbReference>
<evidence type="ECO:0000256" key="8">
    <source>
        <dbReference type="ARBA" id="ARBA00023288"/>
    </source>
</evidence>
<sequence length="426" mass="46292">MPILRPLAARGNALLATDGTLPGPAGLANEAPVSFNGTSISLEQALERALRTNPELAAVGRETEIASGARQQAGLIPNPDLSWSVEDTRQANRQTSVSIAQPLELGGKPARGWRWRNAAARSPGPNWKSVAPNCAPRSVRLLRALTAQERVRLAKTSLDLARRALQAADRRVKAGSISSVERVRAQVLADNAQLDLSQAELEQQRTYVQLSSTWDEPQPGFAKVGGALDAVPASITRGAFVRHLDESPTFALAAQEVARGEAQVDLEKRQRIPNLTVSIGSKYDQTARDGRGERVNLIGLSMPLPLFDRNQGNIYAAQSRADQARDLQRATLLRLRSEAVQAYDQLRTSEQELALVRRDLLPGAQSALDSMTRGFEMGKFNFLDVLDAQRTLVGVRAQYVRALDAAAQARVSMERLLGEDIGHLGQ</sequence>
<dbReference type="InterPro" id="IPR010131">
    <property type="entry name" value="MdtP/NodT-like"/>
</dbReference>
<comment type="similarity">
    <text evidence="2">Belongs to the outer membrane factor (OMF) (TC 1.B.17) family.</text>
</comment>
<evidence type="ECO:0000256" key="6">
    <source>
        <dbReference type="ARBA" id="ARBA00023139"/>
    </source>
</evidence>
<name>Q9RLJ0_PSEAI</name>
<proteinExistence type="inferred from homology"/>
<dbReference type="InterPro" id="IPR003423">
    <property type="entry name" value="OMP_efflux"/>
</dbReference>
<dbReference type="PANTHER" id="PTHR30203:SF24">
    <property type="entry name" value="BLR4935 PROTEIN"/>
    <property type="match status" value="1"/>
</dbReference>
<keyword evidence="6" id="KW-0564">Palmitate</keyword>
<keyword evidence="3" id="KW-1134">Transmembrane beta strand</keyword>
<dbReference type="SUPFAM" id="SSF56954">
    <property type="entry name" value="Outer membrane efflux proteins (OEP)"/>
    <property type="match status" value="1"/>
</dbReference>
<dbReference type="GO" id="GO:0015562">
    <property type="term" value="F:efflux transmembrane transporter activity"/>
    <property type="evidence" value="ECO:0007669"/>
    <property type="project" value="InterPro"/>
</dbReference>
<protein>
    <submittedName>
        <fullName evidence="9">CzrC protein</fullName>
    </submittedName>
</protein>
<keyword evidence="8" id="KW-0449">Lipoprotein</keyword>
<evidence type="ECO:0000313" key="9">
    <source>
        <dbReference type="EMBL" id="CAB56469.1"/>
    </source>
</evidence>
<evidence type="ECO:0000256" key="2">
    <source>
        <dbReference type="ARBA" id="ARBA00007613"/>
    </source>
</evidence>
<dbReference type="AlphaFoldDB" id="Q9RLJ0"/>
<evidence type="ECO:0000256" key="1">
    <source>
        <dbReference type="ARBA" id="ARBA00004442"/>
    </source>
</evidence>
<comment type="subcellular location">
    <subcellularLocation>
        <location evidence="1">Cell outer membrane</location>
    </subcellularLocation>
</comment>
<dbReference type="Gene3D" id="1.20.1600.10">
    <property type="entry name" value="Outer membrane efflux proteins (OEP)"/>
    <property type="match status" value="2"/>
</dbReference>
<dbReference type="EMBL" id="Y14018">
    <property type="protein sequence ID" value="CAB56469.1"/>
    <property type="molecule type" value="Genomic_DNA"/>
</dbReference>
<gene>
    <name evidence="9" type="primary">czrC</name>
</gene>
<organism evidence="9">
    <name type="scientific">Pseudomonas aeruginosa</name>
    <dbReference type="NCBI Taxonomy" id="287"/>
    <lineage>
        <taxon>Bacteria</taxon>
        <taxon>Pseudomonadati</taxon>
        <taxon>Pseudomonadota</taxon>
        <taxon>Gammaproteobacteria</taxon>
        <taxon>Pseudomonadales</taxon>
        <taxon>Pseudomonadaceae</taxon>
        <taxon>Pseudomonas</taxon>
    </lineage>
</organism>
<keyword evidence="5" id="KW-0472">Membrane</keyword>
<evidence type="ECO:0000256" key="3">
    <source>
        <dbReference type="ARBA" id="ARBA00022452"/>
    </source>
</evidence>